<comment type="subcellular location">
    <subcellularLocation>
        <location evidence="1">Cell membrane</location>
        <topology evidence="1">Multi-pass membrane protein</topology>
    </subcellularLocation>
</comment>
<dbReference type="Pfam" id="PF00664">
    <property type="entry name" value="ABC_membrane"/>
    <property type="match status" value="1"/>
</dbReference>
<sequence length="723" mass="79029">MAFSEQFQKRLENDHQAMEKAFSDLASIVGYSKEKSSPEEKKKAVQGAIEEILSSLGVKVPQVPEEIDDMNARLEYMLRPSGVMRRRVELTGKWWKNTAGPLLGSTKAEDVVAILPTFPSGYVFFDAELGKRVKVNRKTAPKLNSEAYCFYPALPAKKLNVLDLVRFFLHSVASSDFALVFGASLLVSLLGLFTPYMNKQIFDSVIPSGTKSDVLPVAALLAGAAVGSSLFGITRSLVLMRLRDKINLSVQSAAMARIFSLPAGFFKDFSAGELSSRAMSINQLCSLLSDTVLTTLLSALFSFVYIFQMVNYAPTLVRPGLLIIFAMLAVTILTAIFQQRLYDKQMKLSAKLNGLVFGLFSGVQKVKLAGAEKRAFAKWAADYKETARFTFSPPLFLKLKTAISGALTLGGTLLLYYVAGTTKIAPADYIAFSTAYGAVSGAIMSLAGIVLTIANIKPLLQMVKPIFEAIPEIDENKKSVTSLSGTMEVSNVSFRYSPDGPIILDNLSLKVKPGEYIGVVGQSGCGKSTLMRLLLGFEKPEEGAVYFDGYDLETLDVRSVRQCIGVALQNGKLFTENIFSNIIITAPWSTLDDAWKAARMAGLEDEIKAMPMGMHTLISEGSGGISGGQRQRILIARALVSNPKILFFDEATSALDNITQKHVADSLDQLGCTRIVIAHRLSTVKNCDRIIVMNKGKIAEEGSFEELMERKGLFYEFAQRQIS</sequence>
<dbReference type="InterPro" id="IPR017871">
    <property type="entry name" value="ABC_transporter-like_CS"/>
</dbReference>
<dbReference type="PROSITE" id="PS00211">
    <property type="entry name" value="ABC_TRANSPORTER_1"/>
    <property type="match status" value="1"/>
</dbReference>
<evidence type="ECO:0000256" key="3">
    <source>
        <dbReference type="ARBA" id="ARBA00022475"/>
    </source>
</evidence>
<organism evidence="13 14">
    <name type="scientific">Desulfosporosinus orientis (strain ATCC 19365 / DSM 765 / NCIMB 8382 / VKM B-1628 / Singapore I)</name>
    <name type="common">Desulfotomaculum orientis</name>
    <dbReference type="NCBI Taxonomy" id="768706"/>
    <lineage>
        <taxon>Bacteria</taxon>
        <taxon>Bacillati</taxon>
        <taxon>Bacillota</taxon>
        <taxon>Clostridia</taxon>
        <taxon>Eubacteriales</taxon>
        <taxon>Desulfitobacteriaceae</taxon>
        <taxon>Desulfosporosinus</taxon>
    </lineage>
</organism>
<proteinExistence type="predicted"/>
<dbReference type="PATRIC" id="fig|768706.3.peg.3816"/>
<evidence type="ECO:0000313" key="14">
    <source>
        <dbReference type="Proteomes" id="UP000006346"/>
    </source>
</evidence>
<keyword evidence="6" id="KW-0788">Thiol protease</keyword>
<feature type="transmembrane region" description="Helical" evidence="10">
    <location>
        <begin position="284"/>
        <end position="307"/>
    </location>
</feature>
<evidence type="ECO:0000256" key="6">
    <source>
        <dbReference type="ARBA" id="ARBA00022807"/>
    </source>
</evidence>
<dbReference type="RefSeq" id="WP_014186047.1">
    <property type="nucleotide sequence ID" value="NC_016584.1"/>
</dbReference>
<evidence type="ECO:0000256" key="8">
    <source>
        <dbReference type="ARBA" id="ARBA00022989"/>
    </source>
</evidence>
<gene>
    <name evidence="13" type="ordered locus">Desor_3777</name>
</gene>
<dbReference type="STRING" id="768706.Desor_3777"/>
<evidence type="ECO:0000256" key="10">
    <source>
        <dbReference type="SAM" id="Phobius"/>
    </source>
</evidence>
<evidence type="ECO:0000256" key="9">
    <source>
        <dbReference type="ARBA" id="ARBA00023136"/>
    </source>
</evidence>
<dbReference type="PANTHER" id="PTHR24221:SF654">
    <property type="entry name" value="ATP-BINDING CASSETTE SUB-FAMILY B MEMBER 6"/>
    <property type="match status" value="1"/>
</dbReference>
<evidence type="ECO:0000259" key="11">
    <source>
        <dbReference type="PROSITE" id="PS50893"/>
    </source>
</evidence>
<dbReference type="GO" id="GO:0005524">
    <property type="term" value="F:ATP binding"/>
    <property type="evidence" value="ECO:0007669"/>
    <property type="project" value="UniProtKB-KW"/>
</dbReference>
<keyword evidence="6" id="KW-0645">Protease</keyword>
<dbReference type="InterPro" id="IPR022515">
    <property type="entry name" value="NHPM_micro_ABC2"/>
</dbReference>
<keyword evidence="8 10" id="KW-1133">Transmembrane helix</keyword>
<dbReference type="PROSITE" id="PS50929">
    <property type="entry name" value="ABC_TM1F"/>
    <property type="match status" value="1"/>
</dbReference>
<keyword evidence="6" id="KW-0378">Hydrolase</keyword>
<keyword evidence="7 13" id="KW-0067">ATP-binding</keyword>
<dbReference type="SUPFAM" id="SSF90123">
    <property type="entry name" value="ABC transporter transmembrane region"/>
    <property type="match status" value="1"/>
</dbReference>
<keyword evidence="14" id="KW-1185">Reference proteome</keyword>
<reference evidence="13 14" key="2">
    <citation type="journal article" date="2012" name="J. Bacteriol.">
        <title>Complete genome sequences of Desulfosporosinus orientis DSM765T, Desulfosporosinus youngiae DSM17734T, Desulfosporosinus meridiei DSM13257T, and Desulfosporosinus acidiphilus DSM22704T.</title>
        <authorList>
            <person name="Pester M."/>
            <person name="Brambilla E."/>
            <person name="Alazard D."/>
            <person name="Rattei T."/>
            <person name="Weinmaier T."/>
            <person name="Han J."/>
            <person name="Lucas S."/>
            <person name="Lapidus A."/>
            <person name="Cheng J.F."/>
            <person name="Goodwin L."/>
            <person name="Pitluck S."/>
            <person name="Peters L."/>
            <person name="Ovchinnikova G."/>
            <person name="Teshima H."/>
            <person name="Detter J.C."/>
            <person name="Han C.S."/>
            <person name="Tapia R."/>
            <person name="Land M.L."/>
            <person name="Hauser L."/>
            <person name="Kyrpides N.C."/>
            <person name="Ivanova N.N."/>
            <person name="Pagani I."/>
            <person name="Huntmann M."/>
            <person name="Wei C.L."/>
            <person name="Davenport K.W."/>
            <person name="Daligault H."/>
            <person name="Chain P.S."/>
            <person name="Chen A."/>
            <person name="Mavromatis K."/>
            <person name="Markowitz V."/>
            <person name="Szeto E."/>
            <person name="Mikhailova N."/>
            <person name="Pati A."/>
            <person name="Wagner M."/>
            <person name="Woyke T."/>
            <person name="Ollivier B."/>
            <person name="Klenk H.P."/>
            <person name="Spring S."/>
            <person name="Loy A."/>
        </authorList>
    </citation>
    <scope>NUCLEOTIDE SEQUENCE [LARGE SCALE GENOMIC DNA]</scope>
    <source>
        <strain evidence="14">ATCC 19365 / DSM 765 / NCIMB 8382 / VKM B-1628</strain>
    </source>
</reference>
<keyword evidence="5" id="KW-0547">Nucleotide-binding</keyword>
<dbReference type="SMART" id="SM00382">
    <property type="entry name" value="AAA"/>
    <property type="match status" value="1"/>
</dbReference>
<dbReference type="PROSITE" id="PS50893">
    <property type="entry name" value="ABC_TRANSPORTER_2"/>
    <property type="match status" value="1"/>
</dbReference>
<keyword evidence="4 10" id="KW-0812">Transmembrane</keyword>
<dbReference type="Pfam" id="PF00005">
    <property type="entry name" value="ABC_tran"/>
    <property type="match status" value="1"/>
</dbReference>
<dbReference type="InterPro" id="IPR036640">
    <property type="entry name" value="ABC1_TM_sf"/>
</dbReference>
<feature type="transmembrane region" description="Helical" evidence="10">
    <location>
        <begin position="429"/>
        <end position="454"/>
    </location>
</feature>
<dbReference type="NCBIfam" id="TIGR03797">
    <property type="entry name" value="NHLM_micro_ABC2"/>
    <property type="match status" value="1"/>
</dbReference>
<feature type="domain" description="ABC transporter" evidence="11">
    <location>
        <begin position="487"/>
        <end position="720"/>
    </location>
</feature>
<dbReference type="GO" id="GO:0005886">
    <property type="term" value="C:plasma membrane"/>
    <property type="evidence" value="ECO:0007669"/>
    <property type="project" value="UniProtKB-SubCell"/>
</dbReference>
<feature type="domain" description="ABC transmembrane type-1" evidence="12">
    <location>
        <begin position="178"/>
        <end position="455"/>
    </location>
</feature>
<dbReference type="GO" id="GO:0034040">
    <property type="term" value="F:ATPase-coupled lipid transmembrane transporter activity"/>
    <property type="evidence" value="ECO:0007669"/>
    <property type="project" value="TreeGrafter"/>
</dbReference>
<feature type="transmembrane region" description="Helical" evidence="10">
    <location>
        <begin position="167"/>
        <end position="194"/>
    </location>
</feature>
<dbReference type="KEGG" id="dor:Desor_3777"/>
<keyword evidence="3" id="KW-1003">Cell membrane</keyword>
<protein>
    <submittedName>
        <fullName evidence="13">NHLM bacteriocin system ABC transporter, ATP-binding protein</fullName>
    </submittedName>
</protein>
<dbReference type="InterPro" id="IPR003593">
    <property type="entry name" value="AAA+_ATPase"/>
</dbReference>
<feature type="transmembrane region" description="Helical" evidence="10">
    <location>
        <begin position="214"/>
        <end position="233"/>
    </location>
</feature>
<evidence type="ECO:0000256" key="5">
    <source>
        <dbReference type="ARBA" id="ARBA00022741"/>
    </source>
</evidence>
<dbReference type="EMBL" id="CP003108">
    <property type="protein sequence ID" value="AET69239.1"/>
    <property type="molecule type" value="Genomic_DNA"/>
</dbReference>
<dbReference type="InterPro" id="IPR039421">
    <property type="entry name" value="Type_1_exporter"/>
</dbReference>
<dbReference type="InterPro" id="IPR027417">
    <property type="entry name" value="P-loop_NTPase"/>
</dbReference>
<keyword evidence="2" id="KW-0813">Transport</keyword>
<keyword evidence="9 10" id="KW-0472">Membrane</keyword>
<dbReference type="FunFam" id="3.40.50.300:FF:000299">
    <property type="entry name" value="ABC transporter ATP-binding protein/permease"/>
    <property type="match status" value="1"/>
</dbReference>
<evidence type="ECO:0000256" key="4">
    <source>
        <dbReference type="ARBA" id="ARBA00022692"/>
    </source>
</evidence>
<dbReference type="Proteomes" id="UP000006346">
    <property type="component" value="Chromosome"/>
</dbReference>
<dbReference type="GO" id="GO:0016887">
    <property type="term" value="F:ATP hydrolysis activity"/>
    <property type="evidence" value="ECO:0007669"/>
    <property type="project" value="InterPro"/>
</dbReference>
<dbReference type="eggNOG" id="COG2274">
    <property type="taxonomic scope" value="Bacteria"/>
</dbReference>
<reference evidence="14" key="1">
    <citation type="submission" date="2011-11" db="EMBL/GenBank/DDBJ databases">
        <title>Complete sequence of Desulfosporosinus orientis DSM 765.</title>
        <authorList>
            <person name="Lucas S."/>
            <person name="Han J."/>
            <person name="Lapidus A."/>
            <person name="Cheng J.-F."/>
            <person name="Goodwin L."/>
            <person name="Pitluck S."/>
            <person name="Peters L."/>
            <person name="Ovchinnikova G."/>
            <person name="Teshima H."/>
            <person name="Detter J.C."/>
            <person name="Han C."/>
            <person name="Tapia R."/>
            <person name="Land M."/>
            <person name="Hauser L."/>
            <person name="Kyrpides N."/>
            <person name="Ivanova N."/>
            <person name="Pagani I."/>
            <person name="Pester M."/>
            <person name="Spring S."/>
            <person name="Ollivier B."/>
            <person name="Rattei T."/>
            <person name="Klenk H.-P."/>
            <person name="Wagner M."/>
            <person name="Loy A."/>
            <person name="Woyke T."/>
        </authorList>
    </citation>
    <scope>NUCLEOTIDE SEQUENCE [LARGE SCALE GENOMIC DNA]</scope>
    <source>
        <strain evidence="14">ATCC 19365 / DSM 765 / NCIMB 8382 / VKM B-1628</strain>
    </source>
</reference>
<evidence type="ECO:0000256" key="7">
    <source>
        <dbReference type="ARBA" id="ARBA00022840"/>
    </source>
</evidence>
<evidence type="ECO:0000313" key="13">
    <source>
        <dbReference type="EMBL" id="AET69239.1"/>
    </source>
</evidence>
<evidence type="ECO:0000256" key="2">
    <source>
        <dbReference type="ARBA" id="ARBA00022448"/>
    </source>
</evidence>
<dbReference type="PANTHER" id="PTHR24221">
    <property type="entry name" value="ATP-BINDING CASSETTE SUB-FAMILY B"/>
    <property type="match status" value="1"/>
</dbReference>
<evidence type="ECO:0000256" key="1">
    <source>
        <dbReference type="ARBA" id="ARBA00004651"/>
    </source>
</evidence>
<dbReference type="SUPFAM" id="SSF52540">
    <property type="entry name" value="P-loop containing nucleoside triphosphate hydrolases"/>
    <property type="match status" value="1"/>
</dbReference>
<feature type="transmembrane region" description="Helical" evidence="10">
    <location>
        <begin position="319"/>
        <end position="337"/>
    </location>
</feature>
<dbReference type="InterPro" id="IPR003439">
    <property type="entry name" value="ABC_transporter-like_ATP-bd"/>
</dbReference>
<dbReference type="Gene3D" id="3.40.50.300">
    <property type="entry name" value="P-loop containing nucleotide triphosphate hydrolases"/>
    <property type="match status" value="1"/>
</dbReference>
<feature type="transmembrane region" description="Helical" evidence="10">
    <location>
        <begin position="395"/>
        <end position="417"/>
    </location>
</feature>
<evidence type="ECO:0000259" key="12">
    <source>
        <dbReference type="PROSITE" id="PS50929"/>
    </source>
</evidence>
<dbReference type="AlphaFoldDB" id="G7W6V7"/>
<accession>G7W6V7</accession>
<dbReference type="GO" id="GO:0140359">
    <property type="term" value="F:ABC-type transporter activity"/>
    <property type="evidence" value="ECO:0007669"/>
    <property type="project" value="InterPro"/>
</dbReference>
<dbReference type="HOGENOM" id="CLU_000604_84_3_9"/>
<name>G7W6V7_DESOD</name>
<dbReference type="Gene3D" id="1.20.1560.10">
    <property type="entry name" value="ABC transporter type 1, transmembrane domain"/>
    <property type="match status" value="1"/>
</dbReference>
<dbReference type="GO" id="GO:0008234">
    <property type="term" value="F:cysteine-type peptidase activity"/>
    <property type="evidence" value="ECO:0007669"/>
    <property type="project" value="UniProtKB-KW"/>
</dbReference>
<dbReference type="InterPro" id="IPR011527">
    <property type="entry name" value="ABC1_TM_dom"/>
</dbReference>